<dbReference type="Gene3D" id="3.30.559.10">
    <property type="entry name" value="Chloramphenicol acetyltransferase-like domain"/>
    <property type="match status" value="1"/>
</dbReference>
<sequence>NVQDIYPLSSLQEGILFHHLLQSEGDAYLMRTIATFDSRALLDKFLGALQVV</sequence>
<comment type="caution">
    <text evidence="1">The sequence shown here is derived from an EMBL/GenBank/DDBJ whole genome shotgun (WGS) entry which is preliminary data.</text>
</comment>
<dbReference type="HOGENOM" id="CLU_188751_2_0_6"/>
<protein>
    <submittedName>
        <fullName evidence="1">Amino acid adenylation</fullName>
    </submittedName>
</protein>
<proteinExistence type="predicted"/>
<evidence type="ECO:0000313" key="2">
    <source>
        <dbReference type="Proteomes" id="UP000004471"/>
    </source>
</evidence>
<accession>F3FYG8</accession>
<reference evidence="1 2" key="1">
    <citation type="journal article" date="2011" name="PLoS Pathog.">
        <title>Dynamic evolution of pathogenicity revealed by sequencing and comparative genomics of 19 Pseudomonas syringae isolates.</title>
        <authorList>
            <person name="Baltrus D.A."/>
            <person name="Nishimura M.T."/>
            <person name="Romanchuk A."/>
            <person name="Chang J.H."/>
            <person name="Mukhtar M.S."/>
            <person name="Cherkis K."/>
            <person name="Roach J."/>
            <person name="Grant S.R."/>
            <person name="Jones C.D."/>
            <person name="Dangl J.L."/>
        </authorList>
    </citation>
    <scope>NUCLEOTIDE SEQUENCE [LARGE SCALE GENOMIC DNA]</scope>
    <source>
        <strain evidence="2">M301072PT</strain>
    </source>
</reference>
<feature type="non-terminal residue" evidence="1">
    <location>
        <position position="52"/>
    </location>
</feature>
<dbReference type="SUPFAM" id="SSF52777">
    <property type="entry name" value="CoA-dependent acyltransferases"/>
    <property type="match status" value="1"/>
</dbReference>
<gene>
    <name evidence="1" type="ORF">PSYJA_42172</name>
</gene>
<dbReference type="EMBL" id="AEAH01003417">
    <property type="protein sequence ID" value="EGH35260.1"/>
    <property type="molecule type" value="Genomic_DNA"/>
</dbReference>
<dbReference type="AlphaFoldDB" id="F3FYG8"/>
<dbReference type="Proteomes" id="UP000004471">
    <property type="component" value="Unassembled WGS sequence"/>
</dbReference>
<name>F3FYG8_PSESX</name>
<evidence type="ECO:0000313" key="1">
    <source>
        <dbReference type="EMBL" id="EGH35260.1"/>
    </source>
</evidence>
<dbReference type="InterPro" id="IPR023213">
    <property type="entry name" value="CAT-like_dom_sf"/>
</dbReference>
<organism evidence="1 2">
    <name type="scientific">Pseudomonas syringae pv. japonica str. M301072</name>
    <dbReference type="NCBI Taxonomy" id="629262"/>
    <lineage>
        <taxon>Bacteria</taxon>
        <taxon>Pseudomonadati</taxon>
        <taxon>Pseudomonadota</taxon>
        <taxon>Gammaproteobacteria</taxon>
        <taxon>Pseudomonadales</taxon>
        <taxon>Pseudomonadaceae</taxon>
        <taxon>Pseudomonas</taxon>
        <taxon>Pseudomonas syringae</taxon>
    </lineage>
</organism>
<feature type="non-terminal residue" evidence="1">
    <location>
        <position position="1"/>
    </location>
</feature>